<name>A0A0K1EM46_CHOCO</name>
<reference evidence="11 12" key="1">
    <citation type="submission" date="2015-07" db="EMBL/GenBank/DDBJ databases">
        <title>Genome analysis of myxobacterium Chondromyces crocatus Cm c5 reveals a high potential for natural compound synthesis and the genetic basis for the loss of fruiting body formation.</title>
        <authorList>
            <person name="Zaburannyi N."/>
            <person name="Bunk B."/>
            <person name="Maier J."/>
            <person name="Overmann J."/>
            <person name="Mueller R."/>
        </authorList>
    </citation>
    <scope>NUCLEOTIDE SEQUENCE [LARGE SCALE GENOMIC DNA]</scope>
    <source>
        <strain evidence="11 12">Cm c5</strain>
    </source>
</reference>
<evidence type="ECO:0000256" key="3">
    <source>
        <dbReference type="ARBA" id="ARBA00022723"/>
    </source>
</evidence>
<keyword evidence="5 7" id="KW-0862">Zinc</keyword>
<dbReference type="GO" id="GO:0006508">
    <property type="term" value="P:proteolysis"/>
    <property type="evidence" value="ECO:0007669"/>
    <property type="project" value="UniProtKB-KW"/>
</dbReference>
<sequence>MRRCRASTSPSLPVLLSLFLAACGSGAPPEAATPLSQGHEPSATPAGGTQGEVGAPDEKSEHDPVAIGMTPEGVRSLCDDHLQLARKHLDTIKALRGKPSTELTWANTIGRFDSALLEINNAGEFPYLMGVAHPDAAVREAAKQCEPKSDELTTAMWLDGDLAAGIKAYAQKGEKLEGERARLLSDVLRDFRRNGLDLPADKQQRLRELNAEITKIGQEFMSNLASAVATIEVSPKALEGLPKEYVDKHVPKANGKIDITTDYPDFFPFVTYSRDRKAALELWKLFTNKGGDQNVKLLEKLLSLRGEKAKLLGYKNWADYAIEPRMAKSSEAVREFLGKVRDALKEPAAAEMAELMKKHVKLGGRKTDKLAPSERYFLEDQVRKEAYSFDSQALSAYLDIRAVKKGLLDITAKMYGLAYRQVPAKAWHADVDAYEVRDAASDKLIGKFYLDLYSRPDKYKHAAMFTVRTAKRLDDGTWQSPVAALECNFPKPAAQATGDTAPALMSHEDVVTFFHEFGHVLHHLLTQSELAAFSGTAAVRDFVEAPSQMFEEWAWSREVLDIFARHHKTGEKIPDAMFQAMTRSRAFGRALGTQRQLFLALLDQELHSRVPVGDSTKIVEQVQRSTDSFDYVKGTHFQSSFGHLIGYDAGYYGYQWALSLSRDVLTRFRKEGLLNPVTAKAWRDEVLSRGGGVDEREMIQRFLGRPPSPDAYIGYLQGKD</sequence>
<comment type="similarity">
    <text evidence="1 7">Belongs to the peptidase M3 family.</text>
</comment>
<evidence type="ECO:0000313" key="11">
    <source>
        <dbReference type="EMBL" id="AKT41688.1"/>
    </source>
</evidence>
<evidence type="ECO:0000259" key="10">
    <source>
        <dbReference type="Pfam" id="PF01432"/>
    </source>
</evidence>
<evidence type="ECO:0000256" key="7">
    <source>
        <dbReference type="RuleBase" id="RU003435"/>
    </source>
</evidence>
<dbReference type="PANTHER" id="PTHR11804">
    <property type="entry name" value="PROTEASE M3 THIMET OLIGOPEPTIDASE-RELATED"/>
    <property type="match status" value="1"/>
</dbReference>
<evidence type="ECO:0000256" key="5">
    <source>
        <dbReference type="ARBA" id="ARBA00022833"/>
    </source>
</evidence>
<dbReference type="Proteomes" id="UP000067626">
    <property type="component" value="Chromosome"/>
</dbReference>
<dbReference type="CDD" id="cd06455">
    <property type="entry name" value="M3A_TOP"/>
    <property type="match status" value="1"/>
</dbReference>
<proteinExistence type="inferred from homology"/>
<feature type="domain" description="Peptidase M3A/M3B catalytic" evidence="10">
    <location>
        <begin position="270"/>
        <end position="713"/>
    </location>
</feature>
<dbReference type="PROSITE" id="PS51257">
    <property type="entry name" value="PROKAR_LIPOPROTEIN"/>
    <property type="match status" value="1"/>
</dbReference>
<keyword evidence="4 7" id="KW-0378">Hydrolase</keyword>
<protein>
    <submittedName>
        <fullName evidence="11">Peptidase M3</fullName>
    </submittedName>
</protein>
<dbReference type="PATRIC" id="fig|52.7.peg.6503"/>
<dbReference type="InterPro" id="IPR001567">
    <property type="entry name" value="Pept_M3A_M3B_dom"/>
</dbReference>
<accession>A0A0K1EM46</accession>
<evidence type="ECO:0000256" key="1">
    <source>
        <dbReference type="ARBA" id="ARBA00006040"/>
    </source>
</evidence>
<dbReference type="PANTHER" id="PTHR11804:SF84">
    <property type="entry name" value="SACCHAROLYSIN"/>
    <property type="match status" value="1"/>
</dbReference>
<dbReference type="Gene3D" id="3.40.390.10">
    <property type="entry name" value="Collagenase (Catalytic Domain)"/>
    <property type="match status" value="1"/>
</dbReference>
<evidence type="ECO:0000313" key="12">
    <source>
        <dbReference type="Proteomes" id="UP000067626"/>
    </source>
</evidence>
<dbReference type="InterPro" id="IPR045090">
    <property type="entry name" value="Pept_M3A_M3B"/>
</dbReference>
<feature type="signal peptide" evidence="9">
    <location>
        <begin position="1"/>
        <end position="27"/>
    </location>
</feature>
<keyword evidence="9" id="KW-0732">Signal</keyword>
<dbReference type="GO" id="GO:0004222">
    <property type="term" value="F:metalloendopeptidase activity"/>
    <property type="evidence" value="ECO:0007669"/>
    <property type="project" value="InterPro"/>
</dbReference>
<dbReference type="Gene3D" id="1.10.1370.10">
    <property type="entry name" value="Neurolysin, domain 3"/>
    <property type="match status" value="1"/>
</dbReference>
<organism evidence="11 12">
    <name type="scientific">Chondromyces crocatus</name>
    <dbReference type="NCBI Taxonomy" id="52"/>
    <lineage>
        <taxon>Bacteria</taxon>
        <taxon>Pseudomonadati</taxon>
        <taxon>Myxococcota</taxon>
        <taxon>Polyangia</taxon>
        <taxon>Polyangiales</taxon>
        <taxon>Polyangiaceae</taxon>
        <taxon>Chondromyces</taxon>
    </lineage>
</organism>
<keyword evidence="12" id="KW-1185">Reference proteome</keyword>
<keyword evidence="2 7" id="KW-0645">Protease</keyword>
<dbReference type="KEGG" id="ccro:CMC5_058970"/>
<dbReference type="Gene3D" id="1.20.1050.40">
    <property type="entry name" value="Endopeptidase. Chain P, domain 1"/>
    <property type="match status" value="1"/>
</dbReference>
<evidence type="ECO:0000256" key="9">
    <source>
        <dbReference type="SAM" id="SignalP"/>
    </source>
</evidence>
<keyword evidence="3 7" id="KW-0479">Metal-binding</keyword>
<dbReference type="GO" id="GO:0046872">
    <property type="term" value="F:metal ion binding"/>
    <property type="evidence" value="ECO:0007669"/>
    <property type="project" value="UniProtKB-UniRule"/>
</dbReference>
<evidence type="ECO:0000256" key="8">
    <source>
        <dbReference type="SAM" id="MobiDB-lite"/>
    </source>
</evidence>
<dbReference type="InterPro" id="IPR024080">
    <property type="entry name" value="Neurolysin/TOP_N"/>
</dbReference>
<comment type="cofactor">
    <cofactor evidence="7">
        <name>Zn(2+)</name>
        <dbReference type="ChEBI" id="CHEBI:29105"/>
    </cofactor>
    <text evidence="7">Binds 1 zinc ion.</text>
</comment>
<evidence type="ECO:0000256" key="4">
    <source>
        <dbReference type="ARBA" id="ARBA00022801"/>
    </source>
</evidence>
<dbReference type="OrthoDB" id="9773538at2"/>
<evidence type="ECO:0000256" key="6">
    <source>
        <dbReference type="ARBA" id="ARBA00023049"/>
    </source>
</evidence>
<dbReference type="Pfam" id="PF01432">
    <property type="entry name" value="Peptidase_M3"/>
    <property type="match status" value="1"/>
</dbReference>
<dbReference type="SUPFAM" id="SSF55486">
    <property type="entry name" value="Metalloproteases ('zincins'), catalytic domain"/>
    <property type="match status" value="1"/>
</dbReference>
<feature type="chain" id="PRO_5005459649" evidence="9">
    <location>
        <begin position="28"/>
        <end position="720"/>
    </location>
</feature>
<dbReference type="GO" id="GO:0006518">
    <property type="term" value="P:peptide metabolic process"/>
    <property type="evidence" value="ECO:0007669"/>
    <property type="project" value="TreeGrafter"/>
</dbReference>
<dbReference type="RefSeq" id="WP_050433431.1">
    <property type="nucleotide sequence ID" value="NZ_CP012159.1"/>
</dbReference>
<dbReference type="InterPro" id="IPR024079">
    <property type="entry name" value="MetalloPept_cat_dom_sf"/>
</dbReference>
<gene>
    <name evidence="11" type="ORF">CMC5_058970</name>
</gene>
<evidence type="ECO:0000256" key="2">
    <source>
        <dbReference type="ARBA" id="ARBA00022670"/>
    </source>
</evidence>
<dbReference type="InterPro" id="IPR024077">
    <property type="entry name" value="Neurolysin/TOP_dom2"/>
</dbReference>
<keyword evidence="6 7" id="KW-0482">Metalloprotease</keyword>
<dbReference type="EMBL" id="CP012159">
    <property type="protein sequence ID" value="AKT41688.1"/>
    <property type="molecule type" value="Genomic_DNA"/>
</dbReference>
<dbReference type="AlphaFoldDB" id="A0A0K1EM46"/>
<feature type="region of interest" description="Disordered" evidence="8">
    <location>
        <begin position="29"/>
        <end position="71"/>
    </location>
</feature>